<evidence type="ECO:0000313" key="3">
    <source>
        <dbReference type="Proteomes" id="UP000597507"/>
    </source>
</evidence>
<proteinExistence type="predicted"/>
<organism evidence="2 3">
    <name type="scientific">Caldovatus sediminis</name>
    <dbReference type="NCBI Taxonomy" id="2041189"/>
    <lineage>
        <taxon>Bacteria</taxon>
        <taxon>Pseudomonadati</taxon>
        <taxon>Pseudomonadota</taxon>
        <taxon>Alphaproteobacteria</taxon>
        <taxon>Acetobacterales</taxon>
        <taxon>Roseomonadaceae</taxon>
        <taxon>Caldovatus</taxon>
    </lineage>
</organism>
<evidence type="ECO:0000313" key="2">
    <source>
        <dbReference type="EMBL" id="GGG27657.1"/>
    </source>
</evidence>
<protein>
    <submittedName>
        <fullName evidence="2">Uncharacterized protein</fullName>
    </submittedName>
</protein>
<dbReference type="EMBL" id="BMKS01000003">
    <property type="protein sequence ID" value="GGG27657.1"/>
    <property type="molecule type" value="Genomic_DNA"/>
</dbReference>
<accession>A0A8J3EBK3</accession>
<name>A0A8J3EBK3_9PROT</name>
<dbReference type="AlphaFoldDB" id="A0A8J3EBK3"/>
<evidence type="ECO:0000256" key="1">
    <source>
        <dbReference type="SAM" id="MobiDB-lite"/>
    </source>
</evidence>
<reference evidence="2 3" key="1">
    <citation type="journal article" date="2014" name="Int. J. Syst. Evol. Microbiol.">
        <title>Complete genome sequence of Corynebacterium casei LMG S-19264T (=DSM 44701T), isolated from a smear-ripened cheese.</title>
        <authorList>
            <consortium name="US DOE Joint Genome Institute (JGI-PGF)"/>
            <person name="Walter F."/>
            <person name="Albersmeier A."/>
            <person name="Kalinowski J."/>
            <person name="Ruckert C."/>
        </authorList>
    </citation>
    <scope>NUCLEOTIDE SEQUENCE [LARGE SCALE GENOMIC DNA]</scope>
    <source>
        <strain evidence="2 3">CGMCC 1.16330</strain>
    </source>
</reference>
<dbReference type="RefSeq" id="WP_188899332.1">
    <property type="nucleotide sequence ID" value="NZ_BMKS01000003.1"/>
</dbReference>
<comment type="caution">
    <text evidence="2">The sequence shown here is derived from an EMBL/GenBank/DDBJ whole genome shotgun (WGS) entry which is preliminary data.</text>
</comment>
<feature type="region of interest" description="Disordered" evidence="1">
    <location>
        <begin position="1"/>
        <end position="22"/>
    </location>
</feature>
<feature type="compositionally biased region" description="Gly residues" evidence="1">
    <location>
        <begin position="9"/>
        <end position="18"/>
    </location>
</feature>
<sequence>MQGAAGQPAGPGGAGGGTLPPTSPLPPAVVVHAAAQAEAALAAAGPRGVLLLSARGAGAFMGPAVFLRMVARAAALHPGVPHCAALDCADAPGFALAALRAGVPLVLLDRASPAWPAVAAAAAEAGAVLLAKRPPALDLGPVDLRRPGGLALLARWLAAAR</sequence>
<gene>
    <name evidence="2" type="ORF">GCM10010964_14480</name>
</gene>
<keyword evidence="3" id="KW-1185">Reference proteome</keyword>
<dbReference type="Proteomes" id="UP000597507">
    <property type="component" value="Unassembled WGS sequence"/>
</dbReference>